<reference evidence="10 11" key="1">
    <citation type="submission" date="2019-01" db="EMBL/GenBank/DDBJ databases">
        <authorList>
            <consortium name="Pathogen Informatics"/>
        </authorList>
    </citation>
    <scope>NUCLEOTIDE SEQUENCE [LARGE SCALE GENOMIC DNA]</scope>
    <source>
        <strain evidence="10 11">NCTC10122</strain>
    </source>
</reference>
<gene>
    <name evidence="10" type="ORF">NCTC10122_00055</name>
</gene>
<dbReference type="PANTHER" id="PTHR34296">
    <property type="entry name" value="TRANSCRIPTIONAL ACTIVATOR PROTEIN MED"/>
    <property type="match status" value="1"/>
</dbReference>
<comment type="subcellular location">
    <subcellularLocation>
        <location evidence="1">Cell membrane</location>
        <topology evidence="1">Lipid-anchor</topology>
    </subcellularLocation>
</comment>
<proteinExistence type="predicted"/>
<dbReference type="Pfam" id="PF02608">
    <property type="entry name" value="Bmp"/>
    <property type="match status" value="1"/>
</dbReference>
<evidence type="ECO:0000256" key="5">
    <source>
        <dbReference type="ARBA" id="ARBA00023136"/>
    </source>
</evidence>
<evidence type="ECO:0000259" key="9">
    <source>
        <dbReference type="Pfam" id="PF02608"/>
    </source>
</evidence>
<evidence type="ECO:0000256" key="4">
    <source>
        <dbReference type="ARBA" id="ARBA00022737"/>
    </source>
</evidence>
<evidence type="ECO:0000256" key="8">
    <source>
        <dbReference type="SAM" id="SignalP"/>
    </source>
</evidence>
<keyword evidence="2" id="KW-1003">Cell membrane</keyword>
<evidence type="ECO:0000256" key="3">
    <source>
        <dbReference type="ARBA" id="ARBA00022729"/>
    </source>
</evidence>
<organism evidence="10 11">
    <name type="scientific">Mycoplasmopsis bovigenitalium</name>
    <dbReference type="NCBI Taxonomy" id="2112"/>
    <lineage>
        <taxon>Bacteria</taxon>
        <taxon>Bacillati</taxon>
        <taxon>Mycoplasmatota</taxon>
        <taxon>Mycoplasmoidales</taxon>
        <taxon>Metamycoplasmataceae</taxon>
        <taxon>Mycoplasmopsis</taxon>
    </lineage>
</organism>
<keyword evidence="3 8" id="KW-0732">Signal</keyword>
<evidence type="ECO:0000313" key="10">
    <source>
        <dbReference type="EMBL" id="VEU60467.1"/>
    </source>
</evidence>
<dbReference type="NCBIfam" id="NF033817">
    <property type="entry name" value="Mplas_variab_LP"/>
    <property type="match status" value="1"/>
</dbReference>
<dbReference type="InterPro" id="IPR003760">
    <property type="entry name" value="PnrA-like"/>
</dbReference>
<evidence type="ECO:0000256" key="1">
    <source>
        <dbReference type="ARBA" id="ARBA00004193"/>
    </source>
</evidence>
<name>A0A449A886_9BACT</name>
<dbReference type="PRINTS" id="PR01733">
    <property type="entry name" value="LIPPROTEIN48"/>
</dbReference>
<dbReference type="InterPro" id="IPR008107">
    <property type="entry name" value="Mycoplasma_p48"/>
</dbReference>
<evidence type="ECO:0000313" key="11">
    <source>
        <dbReference type="Proteomes" id="UP000290942"/>
    </source>
</evidence>
<feature type="signal peptide" evidence="8">
    <location>
        <begin position="1"/>
        <end position="22"/>
    </location>
</feature>
<dbReference type="InterPro" id="IPR049890">
    <property type="entry name" value="VlpA-F-like_signal"/>
</dbReference>
<feature type="domain" description="ABC transporter substrate-binding protein PnrA-like" evidence="9">
    <location>
        <begin position="63"/>
        <end position="336"/>
    </location>
</feature>
<dbReference type="Gene3D" id="3.40.50.2300">
    <property type="match status" value="2"/>
</dbReference>
<keyword evidence="4" id="KW-0677">Repeat</keyword>
<feature type="chain" id="PRO_5018990622" evidence="8">
    <location>
        <begin position="23"/>
        <end position="429"/>
    </location>
</feature>
<accession>A0A449A886</accession>
<evidence type="ECO:0000256" key="6">
    <source>
        <dbReference type="ARBA" id="ARBA00023139"/>
    </source>
</evidence>
<sequence length="429" mass="47455">MKRKFLLSISAISALSAMPLMAAACGNKKYSHPKQPSQTVVKINLNNSFKLTEEQIKKAPKIVMINDGGDLNDKSFNQSAWEGLLTFADLQNKFPYSQFDVIEVKNSQFAQAYQTALKGGYQIWIAPGYLHGDHIGTFVKNNLDKIKENKVVIIGADYTSDLSGHGIYQDFKTKEAAFMAGYAAGMFLSNEADPNNRTVSSFGGGKFPGVTDFIEGFYKGILWWNNQQTDENKKVHTLTETVDLSSGFEVTPKMNSTIDSVLALNPKMVLPVAGPATNVLINNEKSKDKYIVGVDTDQSLSAPKNKEWFFTSILKSIGQSTYDTVGRLASTQNLASESDKLGKFELDKRDGNQVGGYNENWVDIAPTSITDPAKKQLAVAALQKGKEVFEKLTQEEKDYLASKRALKDGAEYNTEEERLNALSKELMKK</sequence>
<dbReference type="EMBL" id="LR214970">
    <property type="protein sequence ID" value="VEU60467.1"/>
    <property type="molecule type" value="Genomic_DNA"/>
</dbReference>
<dbReference type="CDD" id="cd06354">
    <property type="entry name" value="PBP1_PrnA-like"/>
    <property type="match status" value="1"/>
</dbReference>
<keyword evidence="5" id="KW-0472">Membrane</keyword>
<dbReference type="GO" id="GO:0005886">
    <property type="term" value="C:plasma membrane"/>
    <property type="evidence" value="ECO:0007669"/>
    <property type="project" value="UniProtKB-SubCell"/>
</dbReference>
<dbReference type="PROSITE" id="PS51257">
    <property type="entry name" value="PROKAR_LIPOPROTEIN"/>
    <property type="match status" value="1"/>
</dbReference>
<dbReference type="InterPro" id="IPR050957">
    <property type="entry name" value="BMP_lipoprotein"/>
</dbReference>
<evidence type="ECO:0000256" key="2">
    <source>
        <dbReference type="ARBA" id="ARBA00022475"/>
    </source>
</evidence>
<dbReference type="PANTHER" id="PTHR34296:SF2">
    <property type="entry name" value="ABC TRANSPORTER GUANOSINE-BINDING PROTEIN NUPN"/>
    <property type="match status" value="1"/>
</dbReference>
<dbReference type="Proteomes" id="UP000290942">
    <property type="component" value="Chromosome"/>
</dbReference>
<evidence type="ECO:0000256" key="7">
    <source>
        <dbReference type="ARBA" id="ARBA00023288"/>
    </source>
</evidence>
<keyword evidence="6" id="KW-0564">Palmitate</keyword>
<keyword evidence="7" id="KW-0449">Lipoprotein</keyword>
<protein>
    <submittedName>
        <fullName evidence="10">Basic membrane protein</fullName>
    </submittedName>
</protein>
<dbReference type="RefSeq" id="WP_129687422.1">
    <property type="nucleotide sequence ID" value="NZ_LR214970.1"/>
</dbReference>
<dbReference type="AlphaFoldDB" id="A0A449A886"/>